<dbReference type="Pfam" id="PF08507">
    <property type="entry name" value="COPI_assoc"/>
    <property type="match status" value="1"/>
</dbReference>
<dbReference type="PANTHER" id="PTHR28128:SF3">
    <property type="entry name" value="CHROMOSOME UNDETERMINED SCAFFOLD_46, WHOLE GENOME SHOTGUN SEQUENCE"/>
    <property type="match status" value="1"/>
</dbReference>
<dbReference type="EMBL" id="LDAU01000176">
    <property type="protein sequence ID" value="KRX01115.1"/>
    <property type="molecule type" value="Genomic_DNA"/>
</dbReference>
<comment type="caution">
    <text evidence="6">The sequence shown here is derived from an EMBL/GenBank/DDBJ whole genome shotgun (WGS) entry which is preliminary data.</text>
</comment>
<evidence type="ECO:0000256" key="3">
    <source>
        <dbReference type="ARBA" id="ARBA00022989"/>
    </source>
</evidence>
<keyword evidence="2 5" id="KW-0812">Transmembrane</keyword>
<dbReference type="InterPro" id="IPR013714">
    <property type="entry name" value="Golgi_TVP15"/>
</dbReference>
<dbReference type="PANTHER" id="PTHR28128">
    <property type="entry name" value="GOLGI APPARATUS MEMBRANE PROTEIN TVP15"/>
    <property type="match status" value="1"/>
</dbReference>
<feature type="transmembrane region" description="Helical" evidence="5">
    <location>
        <begin position="80"/>
        <end position="99"/>
    </location>
</feature>
<keyword evidence="4 5" id="KW-0472">Membrane</keyword>
<evidence type="ECO:0000256" key="1">
    <source>
        <dbReference type="ARBA" id="ARBA00004141"/>
    </source>
</evidence>
<protein>
    <recommendedName>
        <fullName evidence="8">COPI associated protein</fullName>
    </recommendedName>
</protein>
<evidence type="ECO:0000313" key="6">
    <source>
        <dbReference type="EMBL" id="KRX01115.1"/>
    </source>
</evidence>
<keyword evidence="7" id="KW-1185">Reference proteome</keyword>
<dbReference type="GO" id="GO:0016020">
    <property type="term" value="C:membrane"/>
    <property type="evidence" value="ECO:0007669"/>
    <property type="project" value="UniProtKB-SubCell"/>
</dbReference>
<dbReference type="InParanoid" id="A0A0V0QFY6"/>
<keyword evidence="3 5" id="KW-1133">Transmembrane helix</keyword>
<feature type="transmembrane region" description="Helical" evidence="5">
    <location>
        <begin position="50"/>
        <end position="68"/>
    </location>
</feature>
<proteinExistence type="predicted"/>
<accession>A0A0V0QFY6</accession>
<comment type="subcellular location">
    <subcellularLocation>
        <location evidence="1">Membrane</location>
        <topology evidence="1">Multi-pass membrane protein</topology>
    </subcellularLocation>
</comment>
<evidence type="ECO:0000256" key="2">
    <source>
        <dbReference type="ARBA" id="ARBA00022692"/>
    </source>
</evidence>
<dbReference type="OrthoDB" id="313388at2759"/>
<feature type="transmembrane region" description="Helical" evidence="5">
    <location>
        <begin position="111"/>
        <end position="133"/>
    </location>
</feature>
<sequence>MAKKKASEVKFNLKTLFLVINVILGGLLIGLGIASYVGMEKQDNWYENPWYFFVPSYTIIFGCLLIAAEFQIKFIQNQFAFLNSYFGRGIFLIYLASVSANAGSFTSSKTLGIICCILFAIVGIIYTFFGCFFKKEQDGEQAKGGKPQAEKA</sequence>
<dbReference type="Proteomes" id="UP000054937">
    <property type="component" value="Unassembled WGS sequence"/>
</dbReference>
<feature type="transmembrane region" description="Helical" evidence="5">
    <location>
        <begin position="16"/>
        <end position="38"/>
    </location>
</feature>
<dbReference type="OMA" id="FRFAYIH"/>
<gene>
    <name evidence="6" type="ORF">PPERSA_08216</name>
</gene>
<reference evidence="6 7" key="1">
    <citation type="journal article" date="2015" name="Sci. Rep.">
        <title>Genome of the facultative scuticociliatosis pathogen Pseudocohnilembus persalinus provides insight into its virulence through horizontal gene transfer.</title>
        <authorList>
            <person name="Xiong J."/>
            <person name="Wang G."/>
            <person name="Cheng J."/>
            <person name="Tian M."/>
            <person name="Pan X."/>
            <person name="Warren A."/>
            <person name="Jiang C."/>
            <person name="Yuan D."/>
            <person name="Miao W."/>
        </authorList>
    </citation>
    <scope>NUCLEOTIDE SEQUENCE [LARGE SCALE GENOMIC DNA]</scope>
    <source>
        <strain evidence="6">36N120E</strain>
    </source>
</reference>
<evidence type="ECO:0000256" key="5">
    <source>
        <dbReference type="SAM" id="Phobius"/>
    </source>
</evidence>
<dbReference type="AlphaFoldDB" id="A0A0V0QFY6"/>
<evidence type="ECO:0008006" key="8">
    <source>
        <dbReference type="Google" id="ProtNLM"/>
    </source>
</evidence>
<evidence type="ECO:0000256" key="4">
    <source>
        <dbReference type="ARBA" id="ARBA00023136"/>
    </source>
</evidence>
<evidence type="ECO:0000313" key="7">
    <source>
        <dbReference type="Proteomes" id="UP000054937"/>
    </source>
</evidence>
<organism evidence="6 7">
    <name type="scientific">Pseudocohnilembus persalinus</name>
    <name type="common">Ciliate</name>
    <dbReference type="NCBI Taxonomy" id="266149"/>
    <lineage>
        <taxon>Eukaryota</taxon>
        <taxon>Sar</taxon>
        <taxon>Alveolata</taxon>
        <taxon>Ciliophora</taxon>
        <taxon>Intramacronucleata</taxon>
        <taxon>Oligohymenophorea</taxon>
        <taxon>Scuticociliatia</taxon>
        <taxon>Philasterida</taxon>
        <taxon>Pseudocohnilembidae</taxon>
        <taxon>Pseudocohnilembus</taxon>
    </lineage>
</organism>
<name>A0A0V0QFY6_PSEPJ</name>